<dbReference type="AlphaFoldDB" id="A0A4C1WBN7"/>
<gene>
    <name evidence="2" type="ORF">EVAR_8404_1</name>
</gene>
<proteinExistence type="predicted"/>
<accession>A0A4C1WBN7</accession>
<dbReference type="Proteomes" id="UP000299102">
    <property type="component" value="Unassembled WGS sequence"/>
</dbReference>
<name>A0A4C1WBN7_EUMVA</name>
<protein>
    <submittedName>
        <fullName evidence="2">Uncharacterized protein</fullName>
    </submittedName>
</protein>
<evidence type="ECO:0000256" key="1">
    <source>
        <dbReference type="SAM" id="MobiDB-lite"/>
    </source>
</evidence>
<sequence>MDLLRLMALLVETCPLMRPRMRTQYWTPSALSKRTHKQRQTRNRGARILPPLRWSSDRRLLATIATNVTTPSSTGSLVNCPKHESSFLSPSGISAQRQRRGGSHDARTGRRARRPANPLTDARVARSRHRFTFIRWARRRR</sequence>
<comment type="caution">
    <text evidence="2">The sequence shown here is derived from an EMBL/GenBank/DDBJ whole genome shotgun (WGS) entry which is preliminary data.</text>
</comment>
<feature type="compositionally biased region" description="Polar residues" evidence="1">
    <location>
        <begin position="86"/>
        <end position="96"/>
    </location>
</feature>
<dbReference type="EMBL" id="BGZK01000531">
    <property type="protein sequence ID" value="GBP48796.1"/>
    <property type="molecule type" value="Genomic_DNA"/>
</dbReference>
<feature type="region of interest" description="Disordered" evidence="1">
    <location>
        <begin position="71"/>
        <end position="124"/>
    </location>
</feature>
<organism evidence="2 3">
    <name type="scientific">Eumeta variegata</name>
    <name type="common">Bagworm moth</name>
    <name type="synonym">Eumeta japonica</name>
    <dbReference type="NCBI Taxonomy" id="151549"/>
    <lineage>
        <taxon>Eukaryota</taxon>
        <taxon>Metazoa</taxon>
        <taxon>Ecdysozoa</taxon>
        <taxon>Arthropoda</taxon>
        <taxon>Hexapoda</taxon>
        <taxon>Insecta</taxon>
        <taxon>Pterygota</taxon>
        <taxon>Neoptera</taxon>
        <taxon>Endopterygota</taxon>
        <taxon>Lepidoptera</taxon>
        <taxon>Glossata</taxon>
        <taxon>Ditrysia</taxon>
        <taxon>Tineoidea</taxon>
        <taxon>Psychidae</taxon>
        <taxon>Oiketicinae</taxon>
        <taxon>Eumeta</taxon>
    </lineage>
</organism>
<keyword evidence="3" id="KW-1185">Reference proteome</keyword>
<evidence type="ECO:0000313" key="3">
    <source>
        <dbReference type="Proteomes" id="UP000299102"/>
    </source>
</evidence>
<reference evidence="2 3" key="1">
    <citation type="journal article" date="2019" name="Commun. Biol.">
        <title>The bagworm genome reveals a unique fibroin gene that provides high tensile strength.</title>
        <authorList>
            <person name="Kono N."/>
            <person name="Nakamura H."/>
            <person name="Ohtoshi R."/>
            <person name="Tomita M."/>
            <person name="Numata K."/>
            <person name="Arakawa K."/>
        </authorList>
    </citation>
    <scope>NUCLEOTIDE SEQUENCE [LARGE SCALE GENOMIC DNA]</scope>
</reference>
<evidence type="ECO:0000313" key="2">
    <source>
        <dbReference type="EMBL" id="GBP48796.1"/>
    </source>
</evidence>